<dbReference type="Proteomes" id="UP000198531">
    <property type="component" value="Unassembled WGS sequence"/>
</dbReference>
<dbReference type="OrthoDB" id="317850at2157"/>
<evidence type="ECO:0000313" key="2">
    <source>
        <dbReference type="Proteomes" id="UP000198531"/>
    </source>
</evidence>
<keyword evidence="2" id="KW-1185">Reference proteome</keyword>
<dbReference type="RefSeq" id="WP_089809593.1">
    <property type="nucleotide sequence ID" value="NZ_FOYT01000003.1"/>
</dbReference>
<sequence>MTDAEQRRSRELGIEFGELSEKLESHEYRATKAELVSEYGERTLRLPGGETTFAETLSPYDADESFASAGEVRRAVVTTVGSDAVGRERYSDRGIGNRLDEDDESV</sequence>
<evidence type="ECO:0008006" key="3">
    <source>
        <dbReference type="Google" id="ProtNLM"/>
    </source>
</evidence>
<dbReference type="Pfam" id="PF19102">
    <property type="entry name" value="DUF5789"/>
    <property type="match status" value="1"/>
</dbReference>
<name>A0A1I6IHN7_9EURY</name>
<protein>
    <recommendedName>
        <fullName evidence="3">DUF2795 domain-containing protein</fullName>
    </recommendedName>
</protein>
<proteinExistence type="predicted"/>
<organism evidence="1 2">
    <name type="scientific">Halogeometricum rufum</name>
    <dbReference type="NCBI Taxonomy" id="553469"/>
    <lineage>
        <taxon>Archaea</taxon>
        <taxon>Methanobacteriati</taxon>
        <taxon>Methanobacteriota</taxon>
        <taxon>Stenosarchaea group</taxon>
        <taxon>Halobacteria</taxon>
        <taxon>Halobacteriales</taxon>
        <taxon>Haloferacaceae</taxon>
        <taxon>Halogeometricum</taxon>
    </lineage>
</organism>
<accession>A0A1I6IHN7</accession>
<dbReference type="InterPro" id="IPR043899">
    <property type="entry name" value="DUF5789"/>
</dbReference>
<dbReference type="AlphaFoldDB" id="A0A1I6IHN7"/>
<dbReference type="EMBL" id="FOYT01000003">
    <property type="protein sequence ID" value="SFR66226.1"/>
    <property type="molecule type" value="Genomic_DNA"/>
</dbReference>
<evidence type="ECO:0000313" key="1">
    <source>
        <dbReference type="EMBL" id="SFR66226.1"/>
    </source>
</evidence>
<gene>
    <name evidence="1" type="ORF">SAMN04487947_3285</name>
</gene>
<reference evidence="2" key="1">
    <citation type="submission" date="2016-10" db="EMBL/GenBank/DDBJ databases">
        <authorList>
            <person name="Varghese N."/>
            <person name="Submissions S."/>
        </authorList>
    </citation>
    <scope>NUCLEOTIDE SEQUENCE [LARGE SCALE GENOMIC DNA]</scope>
    <source>
        <strain evidence="2">CGMCC 1.7736</strain>
    </source>
</reference>